<evidence type="ECO:0000313" key="2">
    <source>
        <dbReference type="EMBL" id="MDT3767882.1"/>
    </source>
</evidence>
<dbReference type="GO" id="GO:0016787">
    <property type="term" value="F:hydrolase activity"/>
    <property type="evidence" value="ECO:0007669"/>
    <property type="project" value="UniProtKB-KW"/>
</dbReference>
<dbReference type="InterPro" id="IPR050471">
    <property type="entry name" value="AB_hydrolase"/>
</dbReference>
<accession>A0ABU3IBY5</accession>
<feature type="domain" description="AB hydrolase-1" evidence="1">
    <location>
        <begin position="46"/>
        <end position="247"/>
    </location>
</feature>
<gene>
    <name evidence="2" type="ORF">QS713_07390</name>
</gene>
<organism evidence="2 3">
    <name type="scientific">Gleimia hominis</name>
    <dbReference type="NCBI Taxonomy" id="595468"/>
    <lineage>
        <taxon>Bacteria</taxon>
        <taxon>Bacillati</taxon>
        <taxon>Actinomycetota</taxon>
        <taxon>Actinomycetes</taxon>
        <taxon>Actinomycetales</taxon>
        <taxon>Actinomycetaceae</taxon>
        <taxon>Gleimia</taxon>
    </lineage>
</organism>
<dbReference type="SUPFAM" id="SSF53474">
    <property type="entry name" value="alpha/beta-Hydrolases"/>
    <property type="match status" value="1"/>
</dbReference>
<proteinExistence type="predicted"/>
<keyword evidence="2" id="KW-0378">Hydrolase</keyword>
<comment type="caution">
    <text evidence="2">The sequence shown here is derived from an EMBL/GenBank/DDBJ whole genome shotgun (WGS) entry which is preliminary data.</text>
</comment>
<dbReference type="Pfam" id="PF00561">
    <property type="entry name" value="Abhydrolase_1"/>
    <property type="match status" value="1"/>
</dbReference>
<dbReference type="PANTHER" id="PTHR43433">
    <property type="entry name" value="HYDROLASE, ALPHA/BETA FOLD FAMILY PROTEIN"/>
    <property type="match status" value="1"/>
</dbReference>
<sequence>MEQFLEVRPNESICYERIGNPDGPLIINIEGHSAQRIAIPQQCLTGLAEAGYDVVSFDNRDVGRSLRASSRYTLHDMVEDTHALIKHCGKPSVLTGRSMGGMISQLLAIKYPEEVLGLGLFYTRAKHTPATEVPVNTQAPFEDVESYVQYREKSMPRLAGSKYPYPEGHVEKLARRMWERGVSFVGNERQGAAMAATDPWAEETKGIKVPTIIVHGDEDRVIDVEEARLLHELIPGSTLEIVEGMGHQQPAQLTDFFIEATTSVVPNMQ</sequence>
<name>A0ABU3IBY5_9ACTO</name>
<dbReference type="RefSeq" id="WP_313274026.1">
    <property type="nucleotide sequence ID" value="NZ_JASXSX010000002.1"/>
</dbReference>
<dbReference type="Gene3D" id="3.40.50.1820">
    <property type="entry name" value="alpha/beta hydrolase"/>
    <property type="match status" value="1"/>
</dbReference>
<dbReference type="EMBL" id="JASXSX010000002">
    <property type="protein sequence ID" value="MDT3767882.1"/>
    <property type="molecule type" value="Genomic_DNA"/>
</dbReference>
<dbReference type="InterPro" id="IPR029058">
    <property type="entry name" value="AB_hydrolase_fold"/>
</dbReference>
<keyword evidence="3" id="KW-1185">Reference proteome</keyword>
<dbReference type="PANTHER" id="PTHR43433:SF5">
    <property type="entry name" value="AB HYDROLASE-1 DOMAIN-CONTAINING PROTEIN"/>
    <property type="match status" value="1"/>
</dbReference>
<dbReference type="PRINTS" id="PR00111">
    <property type="entry name" value="ABHYDROLASE"/>
</dbReference>
<dbReference type="Proteomes" id="UP001247542">
    <property type="component" value="Unassembled WGS sequence"/>
</dbReference>
<evidence type="ECO:0000259" key="1">
    <source>
        <dbReference type="Pfam" id="PF00561"/>
    </source>
</evidence>
<reference evidence="2 3" key="1">
    <citation type="submission" date="2023-06" db="EMBL/GenBank/DDBJ databases">
        <title>Draft genome sequence of Gleimia hominis type strain CCUG 57540T.</title>
        <authorList>
            <person name="Salva-Serra F."/>
            <person name="Cardew S."/>
            <person name="Jensie Markopoulos S."/>
            <person name="Ohlen M."/>
            <person name="Inganas E."/>
            <person name="Svensson-Stadler L."/>
            <person name="Moore E.R.B."/>
        </authorList>
    </citation>
    <scope>NUCLEOTIDE SEQUENCE [LARGE SCALE GENOMIC DNA]</scope>
    <source>
        <strain evidence="2 3">CCUG 57540</strain>
    </source>
</reference>
<dbReference type="InterPro" id="IPR000073">
    <property type="entry name" value="AB_hydrolase_1"/>
</dbReference>
<evidence type="ECO:0000313" key="3">
    <source>
        <dbReference type="Proteomes" id="UP001247542"/>
    </source>
</evidence>
<protein>
    <submittedName>
        <fullName evidence="2">Alpha/beta hydrolase</fullName>
    </submittedName>
</protein>